<feature type="domain" description="Methyl-accepting transducer" evidence="9">
    <location>
        <begin position="290"/>
        <end position="526"/>
    </location>
</feature>
<evidence type="ECO:0000256" key="8">
    <source>
        <dbReference type="SAM" id="Phobius"/>
    </source>
</evidence>
<proteinExistence type="inferred from homology"/>
<dbReference type="EMBL" id="CP034235">
    <property type="protein sequence ID" value="QGQ94092.1"/>
    <property type="molecule type" value="Genomic_DNA"/>
</dbReference>
<evidence type="ECO:0000256" key="6">
    <source>
        <dbReference type="PROSITE-ProRule" id="PRU00284"/>
    </source>
</evidence>
<dbReference type="Pfam" id="PF00015">
    <property type="entry name" value="MCPsignal"/>
    <property type="match status" value="1"/>
</dbReference>
<accession>A0A6B8RF37</accession>
<dbReference type="FunFam" id="1.10.287.950:FF:000001">
    <property type="entry name" value="Methyl-accepting chemotaxis sensory transducer"/>
    <property type="match status" value="1"/>
</dbReference>
<keyword evidence="4 6" id="KW-0807">Transducer</keyword>
<evidence type="ECO:0000256" key="1">
    <source>
        <dbReference type="ARBA" id="ARBA00004236"/>
    </source>
</evidence>
<dbReference type="GO" id="GO:0007165">
    <property type="term" value="P:signal transduction"/>
    <property type="evidence" value="ECO:0007669"/>
    <property type="project" value="UniProtKB-KW"/>
</dbReference>
<keyword evidence="8" id="KW-0812">Transmembrane</keyword>
<dbReference type="SMART" id="SM00283">
    <property type="entry name" value="MA"/>
    <property type="match status" value="1"/>
</dbReference>
<dbReference type="InterPro" id="IPR004089">
    <property type="entry name" value="MCPsignal_dom"/>
</dbReference>
<comment type="subcellular location">
    <subcellularLocation>
        <location evidence="1">Cell membrane</location>
    </subcellularLocation>
</comment>
<dbReference type="Pfam" id="PF00672">
    <property type="entry name" value="HAMP"/>
    <property type="match status" value="1"/>
</dbReference>
<feature type="transmembrane region" description="Helical" evidence="8">
    <location>
        <begin position="199"/>
        <end position="221"/>
    </location>
</feature>
<evidence type="ECO:0000313" key="11">
    <source>
        <dbReference type="EMBL" id="QGQ94092.1"/>
    </source>
</evidence>
<keyword evidence="12" id="KW-1185">Reference proteome</keyword>
<name>A0A6B8RF37_9BACL</name>
<evidence type="ECO:0000259" key="9">
    <source>
        <dbReference type="PROSITE" id="PS50111"/>
    </source>
</evidence>
<keyword evidence="3 8" id="KW-0472">Membrane</keyword>
<dbReference type="PROSITE" id="PS50111">
    <property type="entry name" value="CHEMOTAXIS_TRANSDUC_2"/>
    <property type="match status" value="1"/>
</dbReference>
<dbReference type="GO" id="GO:0004888">
    <property type="term" value="F:transmembrane signaling receptor activity"/>
    <property type="evidence" value="ECO:0007669"/>
    <property type="project" value="InterPro"/>
</dbReference>
<dbReference type="SMART" id="SM00304">
    <property type="entry name" value="HAMP"/>
    <property type="match status" value="1"/>
</dbReference>
<dbReference type="SUPFAM" id="SSF58104">
    <property type="entry name" value="Methyl-accepting chemotaxis protein (MCP) signaling domain"/>
    <property type="match status" value="1"/>
</dbReference>
<dbReference type="Gene3D" id="6.10.340.10">
    <property type="match status" value="1"/>
</dbReference>
<evidence type="ECO:0000313" key="12">
    <source>
        <dbReference type="Proteomes" id="UP000426246"/>
    </source>
</evidence>
<organism evidence="11 12">
    <name type="scientific">Paenibacillus psychroresistens</name>
    <dbReference type="NCBI Taxonomy" id="1778678"/>
    <lineage>
        <taxon>Bacteria</taxon>
        <taxon>Bacillati</taxon>
        <taxon>Bacillota</taxon>
        <taxon>Bacilli</taxon>
        <taxon>Bacillales</taxon>
        <taxon>Paenibacillaceae</taxon>
        <taxon>Paenibacillus</taxon>
    </lineage>
</organism>
<comment type="similarity">
    <text evidence="5">Belongs to the methyl-accepting chemotaxis (MCP) protein family.</text>
</comment>
<dbReference type="InterPro" id="IPR003660">
    <property type="entry name" value="HAMP_dom"/>
</dbReference>
<evidence type="ECO:0000256" key="3">
    <source>
        <dbReference type="ARBA" id="ARBA00023136"/>
    </source>
</evidence>
<keyword evidence="2" id="KW-1003">Cell membrane</keyword>
<dbReference type="AlphaFoldDB" id="A0A6B8RF37"/>
<feature type="coiled-coil region" evidence="7">
    <location>
        <begin position="245"/>
        <end position="272"/>
    </location>
</feature>
<keyword evidence="8" id="KW-1133">Transmembrane helix</keyword>
<feature type="domain" description="HAMP" evidence="10">
    <location>
        <begin position="219"/>
        <end position="271"/>
    </location>
</feature>
<dbReference type="PRINTS" id="PR00260">
    <property type="entry name" value="CHEMTRNSDUCR"/>
</dbReference>
<sequence>MKTGGLTMLKNRSIVVKILLGFFIVILLFSSAAVLNYNKLKDVKAALNENDMREQDQKAALEIKNYVGILYSNQADVIINQSEESITNYKEYAVKFKQLIEDVSKSVDKQSQIDWVKTLKTASEGYIKSFDNVVEIFNKRSTLSAEQLSEQYKVLDDQTDAFKATIYTTSDQLIQSFSSEYKASNANSIAQIAKVNSQLVITCIIDIILAFALALFLSRVITRPVIRLMNHAQSIAKGDLTQNIKSNSRDEIGRLTENFAQMQRNLQVLVKEVNANSQDVSASSELLSASSQETAAASNEISISIFEVAKGAEAQGIASQESARAMEEMSIGIQRIAETSATVTEVSLEATEKAIHGNKLLQQVVSQMDSIAQKVERSAIMVQQLEKQSIEIGSIVSVISGIATQTNLLALNAAIEAARAGENGRGFAVVAGEVRKLAEQSGSSANQISELIEQIQIDTKLAVGAMSEGTREVAAGSQIVHEAGDSFHLILQAIEQVADQIRDVSSVAEQMSAGSEEITASVIESASIAKLTSNAAQIVVDNTTQQLAALQEVAASANDLSQMSQKLQAAISRFKV</sequence>
<dbReference type="Gene3D" id="1.10.287.950">
    <property type="entry name" value="Methyl-accepting chemotaxis protein"/>
    <property type="match status" value="1"/>
</dbReference>
<evidence type="ECO:0000256" key="2">
    <source>
        <dbReference type="ARBA" id="ARBA00022475"/>
    </source>
</evidence>
<dbReference type="InterPro" id="IPR004090">
    <property type="entry name" value="Chemotax_Me-accpt_rcpt"/>
</dbReference>
<dbReference type="PANTHER" id="PTHR32089">
    <property type="entry name" value="METHYL-ACCEPTING CHEMOTAXIS PROTEIN MCPB"/>
    <property type="match status" value="1"/>
</dbReference>
<evidence type="ECO:0000256" key="7">
    <source>
        <dbReference type="SAM" id="Coils"/>
    </source>
</evidence>
<evidence type="ECO:0000256" key="4">
    <source>
        <dbReference type="ARBA" id="ARBA00023224"/>
    </source>
</evidence>
<gene>
    <name evidence="11" type="ORF">EHS13_03805</name>
</gene>
<reference evidence="12" key="1">
    <citation type="submission" date="2018-11" db="EMBL/GenBank/DDBJ databases">
        <title>Complete genome sequence of Paenibacillus sp. ML311-T8.</title>
        <authorList>
            <person name="Nam Y.-D."/>
            <person name="Kang J."/>
            <person name="Chung W.-H."/>
            <person name="Park Y.S."/>
        </authorList>
    </citation>
    <scope>NUCLEOTIDE SEQUENCE [LARGE SCALE GENOMIC DNA]</scope>
    <source>
        <strain evidence="12">ML311-T8</strain>
    </source>
</reference>
<dbReference type="GO" id="GO:0006935">
    <property type="term" value="P:chemotaxis"/>
    <property type="evidence" value="ECO:0007669"/>
    <property type="project" value="InterPro"/>
</dbReference>
<keyword evidence="7" id="KW-0175">Coiled coil</keyword>
<protein>
    <submittedName>
        <fullName evidence="11">Methyl-accepting chemotaxis protein</fullName>
    </submittedName>
</protein>
<dbReference type="CDD" id="cd11386">
    <property type="entry name" value="MCP_signal"/>
    <property type="match status" value="1"/>
</dbReference>
<dbReference type="GO" id="GO:0005886">
    <property type="term" value="C:plasma membrane"/>
    <property type="evidence" value="ECO:0007669"/>
    <property type="project" value="UniProtKB-SubCell"/>
</dbReference>
<evidence type="ECO:0000259" key="10">
    <source>
        <dbReference type="PROSITE" id="PS50885"/>
    </source>
</evidence>
<dbReference type="PANTHER" id="PTHR32089:SF112">
    <property type="entry name" value="LYSOZYME-LIKE PROTEIN-RELATED"/>
    <property type="match status" value="1"/>
</dbReference>
<evidence type="ECO:0000256" key="5">
    <source>
        <dbReference type="ARBA" id="ARBA00029447"/>
    </source>
</evidence>
<dbReference type="KEGG" id="ppsc:EHS13_03805"/>
<dbReference type="PROSITE" id="PS50885">
    <property type="entry name" value="HAMP"/>
    <property type="match status" value="1"/>
</dbReference>
<dbReference type="CDD" id="cd06225">
    <property type="entry name" value="HAMP"/>
    <property type="match status" value="1"/>
</dbReference>
<dbReference type="Proteomes" id="UP000426246">
    <property type="component" value="Chromosome"/>
</dbReference>